<dbReference type="Gene3D" id="1.10.287.1260">
    <property type="match status" value="1"/>
</dbReference>
<feature type="transmembrane region" description="Helical" evidence="8">
    <location>
        <begin position="267"/>
        <end position="288"/>
    </location>
</feature>
<dbReference type="Proteomes" id="UP000240638">
    <property type="component" value="Unassembled WGS sequence"/>
</dbReference>
<dbReference type="InterPro" id="IPR049142">
    <property type="entry name" value="MS_channel_1st"/>
</dbReference>
<dbReference type="InterPro" id="IPR023408">
    <property type="entry name" value="MscS_beta-dom_sf"/>
</dbReference>
<dbReference type="InterPro" id="IPR049278">
    <property type="entry name" value="MS_channel_C"/>
</dbReference>
<gene>
    <name evidence="13" type="ORF">C9I57_14670</name>
</gene>
<dbReference type="Gene3D" id="2.30.30.60">
    <property type="match status" value="1"/>
</dbReference>
<organism evidence="13 14">
    <name type="scientific">Trinickia symbiotica</name>
    <dbReference type="NCBI Taxonomy" id="863227"/>
    <lineage>
        <taxon>Bacteria</taxon>
        <taxon>Pseudomonadati</taxon>
        <taxon>Pseudomonadota</taxon>
        <taxon>Betaproteobacteria</taxon>
        <taxon>Burkholderiales</taxon>
        <taxon>Burkholderiaceae</taxon>
        <taxon>Trinickia</taxon>
    </lineage>
</organism>
<feature type="region of interest" description="Disordered" evidence="7">
    <location>
        <begin position="221"/>
        <end position="245"/>
    </location>
</feature>
<evidence type="ECO:0000256" key="5">
    <source>
        <dbReference type="ARBA" id="ARBA00022989"/>
    </source>
</evidence>
<dbReference type="PANTHER" id="PTHR30460:SF0">
    <property type="entry name" value="MODERATE CONDUCTANCE MECHANOSENSITIVE CHANNEL YBIO"/>
    <property type="match status" value="1"/>
</dbReference>
<dbReference type="InterPro" id="IPR006685">
    <property type="entry name" value="MscS_channel_2nd"/>
</dbReference>
<evidence type="ECO:0000256" key="1">
    <source>
        <dbReference type="ARBA" id="ARBA00004651"/>
    </source>
</evidence>
<feature type="chain" id="PRO_5015505929" evidence="9">
    <location>
        <begin position="21"/>
        <end position="865"/>
    </location>
</feature>
<feature type="transmembrane region" description="Helical" evidence="8">
    <location>
        <begin position="166"/>
        <end position="185"/>
    </location>
</feature>
<proteinExistence type="inferred from homology"/>
<protein>
    <submittedName>
        <fullName evidence="13">Mechanosensitive ion channel protein</fullName>
    </submittedName>
</protein>
<dbReference type="Pfam" id="PF21082">
    <property type="entry name" value="MS_channel_3rd"/>
    <property type="match status" value="1"/>
</dbReference>
<feature type="transmembrane region" description="Helical" evidence="8">
    <location>
        <begin position="581"/>
        <end position="600"/>
    </location>
</feature>
<dbReference type="RefSeq" id="WP_107151424.1">
    <property type="nucleotide sequence ID" value="NZ_PYUC01000006.1"/>
</dbReference>
<comment type="subcellular location">
    <subcellularLocation>
        <location evidence="1">Cell membrane</location>
        <topology evidence="1">Multi-pass membrane protein</topology>
    </subcellularLocation>
</comment>
<evidence type="ECO:0000313" key="13">
    <source>
        <dbReference type="EMBL" id="PTB20303.1"/>
    </source>
</evidence>
<dbReference type="SUPFAM" id="SSF82689">
    <property type="entry name" value="Mechanosensitive channel protein MscS (YggB), C-terminal domain"/>
    <property type="match status" value="1"/>
</dbReference>
<evidence type="ECO:0000256" key="6">
    <source>
        <dbReference type="ARBA" id="ARBA00023136"/>
    </source>
</evidence>
<dbReference type="Pfam" id="PF00924">
    <property type="entry name" value="MS_channel_2nd"/>
    <property type="match status" value="1"/>
</dbReference>
<dbReference type="Pfam" id="PF21088">
    <property type="entry name" value="MS_channel_1st"/>
    <property type="match status" value="1"/>
</dbReference>
<keyword evidence="4 8" id="KW-0812">Transmembrane</keyword>
<comment type="similarity">
    <text evidence="2">Belongs to the MscS (TC 1.A.23) family.</text>
</comment>
<feature type="transmembrane region" description="Helical" evidence="8">
    <location>
        <begin position="410"/>
        <end position="435"/>
    </location>
</feature>
<dbReference type="Gene3D" id="3.30.70.100">
    <property type="match status" value="1"/>
</dbReference>
<feature type="domain" description="Mechanosensitive ion channel MscS" evidence="10">
    <location>
        <begin position="631"/>
        <end position="694"/>
    </location>
</feature>
<dbReference type="InterPro" id="IPR010920">
    <property type="entry name" value="LSM_dom_sf"/>
</dbReference>
<evidence type="ECO:0000259" key="11">
    <source>
        <dbReference type="Pfam" id="PF21082"/>
    </source>
</evidence>
<evidence type="ECO:0000313" key="14">
    <source>
        <dbReference type="Proteomes" id="UP000240638"/>
    </source>
</evidence>
<keyword evidence="5 8" id="KW-1133">Transmembrane helix</keyword>
<feature type="transmembrane region" description="Helical" evidence="8">
    <location>
        <begin position="455"/>
        <end position="476"/>
    </location>
</feature>
<dbReference type="InterPro" id="IPR045276">
    <property type="entry name" value="YbiO_bact"/>
</dbReference>
<dbReference type="GO" id="GO:0008381">
    <property type="term" value="F:mechanosensitive monoatomic ion channel activity"/>
    <property type="evidence" value="ECO:0007669"/>
    <property type="project" value="InterPro"/>
</dbReference>
<feature type="domain" description="Mechanosensitive ion channel transmembrane helices 2/3" evidence="12">
    <location>
        <begin position="591"/>
        <end position="629"/>
    </location>
</feature>
<evidence type="ECO:0000256" key="9">
    <source>
        <dbReference type="SAM" id="SignalP"/>
    </source>
</evidence>
<feature type="transmembrane region" description="Helical" evidence="8">
    <location>
        <begin position="606"/>
        <end position="626"/>
    </location>
</feature>
<feature type="transmembrane region" description="Helical" evidence="8">
    <location>
        <begin position="300"/>
        <end position="321"/>
    </location>
</feature>
<feature type="region of interest" description="Disordered" evidence="7">
    <location>
        <begin position="793"/>
        <end position="865"/>
    </location>
</feature>
<evidence type="ECO:0000256" key="4">
    <source>
        <dbReference type="ARBA" id="ARBA00022692"/>
    </source>
</evidence>
<feature type="domain" description="Mechanosensitive ion channel MscS C-terminal" evidence="11">
    <location>
        <begin position="702"/>
        <end position="788"/>
    </location>
</feature>
<dbReference type="AlphaFoldDB" id="A0A2T3XUU9"/>
<dbReference type="PANTHER" id="PTHR30460">
    <property type="entry name" value="MODERATE CONDUCTANCE MECHANOSENSITIVE CHANNEL YBIO"/>
    <property type="match status" value="1"/>
</dbReference>
<evidence type="ECO:0000256" key="2">
    <source>
        <dbReference type="ARBA" id="ARBA00008017"/>
    </source>
</evidence>
<feature type="compositionally biased region" description="Low complexity" evidence="7">
    <location>
        <begin position="798"/>
        <end position="816"/>
    </location>
</feature>
<feature type="transmembrane region" description="Helical" evidence="8">
    <location>
        <begin position="497"/>
        <end position="518"/>
    </location>
</feature>
<comment type="caution">
    <text evidence="13">The sequence shown here is derived from an EMBL/GenBank/DDBJ whole genome shotgun (WGS) entry which is preliminary data.</text>
</comment>
<dbReference type="GO" id="GO:0005886">
    <property type="term" value="C:plasma membrane"/>
    <property type="evidence" value="ECO:0007669"/>
    <property type="project" value="UniProtKB-SubCell"/>
</dbReference>
<feature type="transmembrane region" description="Helical" evidence="8">
    <location>
        <begin position="373"/>
        <end position="390"/>
    </location>
</feature>
<feature type="signal peptide" evidence="9">
    <location>
        <begin position="1"/>
        <end position="20"/>
    </location>
</feature>
<reference evidence="13 14" key="1">
    <citation type="submission" date="2018-03" db="EMBL/GenBank/DDBJ databases">
        <title>Whole genome analyses suggest that Burkholderia sensu lato contains two further novel genera in the rhizoxinica-symbiotica group Mycetohabitans gen. nov., and Trinickia gen. nov.: implications for the evolution of diazotrophy and nodulation in the Burkholderiaceae.</title>
        <authorList>
            <person name="Estrada De Los Santos P."/>
            <person name="Palmer M."/>
            <person name="Chavez-Ramirez B."/>
            <person name="Steenkamp E.T."/>
            <person name="Hirsch A.M."/>
            <person name="Manyaka P."/>
            <person name="Maluk M."/>
            <person name="Lafos M."/>
            <person name="Crook M."/>
            <person name="Gross E."/>
            <person name="Simon M.F."/>
            <person name="Bueno Dos Reis Junior F."/>
            <person name="Poole P.S."/>
            <person name="Venter S.N."/>
            <person name="James E.K."/>
        </authorList>
    </citation>
    <scope>NUCLEOTIDE SEQUENCE [LARGE SCALE GENOMIC DNA]</scope>
    <source>
        <strain evidence="13 14">JPY-366</strain>
    </source>
</reference>
<evidence type="ECO:0000256" key="3">
    <source>
        <dbReference type="ARBA" id="ARBA00022475"/>
    </source>
</evidence>
<accession>A0A2T3XUU9</accession>
<feature type="transmembrane region" description="Helical" evidence="8">
    <location>
        <begin position="342"/>
        <end position="361"/>
    </location>
</feature>
<dbReference type="SUPFAM" id="SSF82861">
    <property type="entry name" value="Mechanosensitive channel protein MscS (YggB), transmembrane region"/>
    <property type="match status" value="1"/>
</dbReference>
<evidence type="ECO:0000256" key="8">
    <source>
        <dbReference type="SAM" id="Phobius"/>
    </source>
</evidence>
<dbReference type="SUPFAM" id="SSF50182">
    <property type="entry name" value="Sm-like ribonucleoproteins"/>
    <property type="match status" value="1"/>
</dbReference>
<keyword evidence="3" id="KW-1003">Cell membrane</keyword>
<evidence type="ECO:0000259" key="10">
    <source>
        <dbReference type="Pfam" id="PF00924"/>
    </source>
</evidence>
<name>A0A2T3XUU9_9BURK</name>
<keyword evidence="9" id="KW-0732">Signal</keyword>
<dbReference type="InterPro" id="IPR011066">
    <property type="entry name" value="MscS_channel_C_sf"/>
</dbReference>
<dbReference type="InterPro" id="IPR011014">
    <property type="entry name" value="MscS_channel_TM-2"/>
</dbReference>
<keyword evidence="6 8" id="KW-0472">Membrane</keyword>
<dbReference type="EMBL" id="PYUC01000006">
    <property type="protein sequence ID" value="PTB20303.1"/>
    <property type="molecule type" value="Genomic_DNA"/>
</dbReference>
<sequence length="865" mass="91992">MRKSFFIALLFSFICSIACAAAPAPATASAPASAAAAASNPSPVVLTPDQAKHALEVLDDPKARAKLADTLRAIAAAGALSAPPAAASAPAAPAASPASAASAVLAAIAVKNGLISQLSRQAAISLRSAGDAVRRSAAALLDVHSVGSWWRYEIASPQGRTQLRELASTLCAALLPAWLIGALVARALRRRINALGGNVEPSDAASTGGVDSAGEAAAALDDVSKQPSTYGTDEDAERAARTQRNTAHATRQWSLLQRLPFALLQTLLKALPLVISVLIAVFAASILTDDGTAEERVIDTLIQIFAIARLIALGCELLFAADAPKLRLLRMSDTTATFVEHWLVRLTAVLAIGIACAEAPVPLGLTPDAHEGIVKAVTLIGHIMLALLILQLRKPVAQWIRAWSERAHAFAFLGHWLADVWAYIAAFAVMALWFVWALDVQNGYRVLLDRGGISVAILVGARIVAIVTSGVLGRIFRSSNGESGSIALQRAHRYYALLRRLASFVILVVALTFVLSAWDIHPWQSLFASDIGRRLLSAFITVAVAAFLAIVVWETINGAIERRLKRWMARGDLLRAARLRTLLPMFRTTLFVCIALVIGLTGLSEIGVNVAPLLAGASIFGVALGFGSQKLVQDFITGMFLLMENAMQVGDWVTVAGVSGTVEYLSIRTVRLRGGDGSLYTVPFSSVTTVNNTNRGLGNAAVRVNIAYGQDVELAAKTLQEIGASLREDPQFKDGIVSDFSFWGVDQVDGAMVTLVGQIQCRDSARWPVQREFNKRILEVFRERGIEIANPLRTTMVSPRGPSAAGPESAASGAVPEAEPKEGRNAEGNAEPNADTKDSKTESEAQSNTPPEARTGRIERRKGVR</sequence>
<feature type="compositionally biased region" description="Basic and acidic residues" evidence="7">
    <location>
        <begin position="834"/>
        <end position="843"/>
    </location>
</feature>
<feature type="transmembrane region" description="Helical" evidence="8">
    <location>
        <begin position="538"/>
        <end position="560"/>
    </location>
</feature>
<evidence type="ECO:0000256" key="7">
    <source>
        <dbReference type="SAM" id="MobiDB-lite"/>
    </source>
</evidence>
<evidence type="ECO:0000259" key="12">
    <source>
        <dbReference type="Pfam" id="PF21088"/>
    </source>
</evidence>